<comment type="caution">
    <text evidence="5">The sequence shown here is derived from an EMBL/GenBank/DDBJ whole genome shotgun (WGS) entry which is preliminary data.</text>
</comment>
<organism evidence="5 6">
    <name type="scientific">Stenotrophomonas maltophilia</name>
    <name type="common">Pseudomonas maltophilia</name>
    <name type="synonym">Xanthomonas maltophilia</name>
    <dbReference type="NCBI Taxonomy" id="40324"/>
    <lineage>
        <taxon>Bacteria</taxon>
        <taxon>Pseudomonadati</taxon>
        <taxon>Pseudomonadota</taxon>
        <taxon>Gammaproteobacteria</taxon>
        <taxon>Lysobacterales</taxon>
        <taxon>Lysobacteraceae</taxon>
        <taxon>Stenotrophomonas</taxon>
        <taxon>Stenotrophomonas maltophilia group</taxon>
    </lineage>
</organism>
<dbReference type="RefSeq" id="WP_126929067.1">
    <property type="nucleotide sequence ID" value="NZ_RXLZ01000026.1"/>
</dbReference>
<dbReference type="GO" id="GO:0046872">
    <property type="term" value="F:metal ion binding"/>
    <property type="evidence" value="ECO:0007669"/>
    <property type="project" value="UniProtKB-KW"/>
</dbReference>
<keyword evidence="1" id="KW-0479">Metal-binding</keyword>
<evidence type="ECO:0000313" key="5">
    <source>
        <dbReference type="EMBL" id="RTQ89232.1"/>
    </source>
</evidence>
<dbReference type="PANTHER" id="PTHR11474:SF76">
    <property type="entry name" value="SHKT DOMAIN-CONTAINING PROTEIN"/>
    <property type="match status" value="1"/>
</dbReference>
<dbReference type="SUPFAM" id="SSF48056">
    <property type="entry name" value="Di-copper centre-containing domain"/>
    <property type="match status" value="1"/>
</dbReference>
<dbReference type="GO" id="GO:0016491">
    <property type="term" value="F:oxidoreductase activity"/>
    <property type="evidence" value="ECO:0007669"/>
    <property type="project" value="InterPro"/>
</dbReference>
<dbReference type="PROSITE" id="PS51318">
    <property type="entry name" value="TAT"/>
    <property type="match status" value="1"/>
</dbReference>
<dbReference type="InterPro" id="IPR050316">
    <property type="entry name" value="Tyrosinase/Hemocyanin"/>
</dbReference>
<feature type="signal peptide" evidence="3">
    <location>
        <begin position="1"/>
        <end position="27"/>
    </location>
</feature>
<keyword evidence="3" id="KW-0732">Signal</keyword>
<evidence type="ECO:0000256" key="1">
    <source>
        <dbReference type="ARBA" id="ARBA00022723"/>
    </source>
</evidence>
<dbReference type="Proteomes" id="UP000271705">
    <property type="component" value="Unassembled WGS sequence"/>
</dbReference>
<accession>A0A3S0HHB5</accession>
<reference evidence="5 6" key="1">
    <citation type="submission" date="2018-12" db="EMBL/GenBank/DDBJ databases">
        <authorList>
            <person name="Kartti S."/>
            <person name="Manni A."/>
            <person name="Chemao El Fihri M.W."/>
            <person name="Laamarti M."/>
            <person name="Temsamani L."/>
            <person name="El Jamali J.E."/>
            <person name="Ouadghiri M."/>
            <person name="Ibrahimi A."/>
            <person name="Filati-Maltouf A."/>
        </authorList>
    </citation>
    <scope>NUCLEOTIDE SEQUENCE [LARGE SCALE GENOMIC DNA]</scope>
    <source>
        <strain evidence="5 6">MDMC339</strain>
    </source>
</reference>
<sequence>MRYTRRDFLATTASASLASLVAPGAWASGAAPADKAVQARYHRYNVTSPEGQRMLASYARGIKAMLALPADDPRNWFRNAFVHLMDCPHGNWWFYVWHRGYVGYFEQTIRTLSGDPQFAMPYWDWTELPRIPPAMFDGLLTPTDSAYAPYTRNLAVFTRFMRPALQRYWNTLDAGQRDQLKFRGYLTADDVWNDVTGYSVAEKTGISGNAAYAITCGARYLWRENPGFDAKTASAVSPDTIHAGLSPVEFYNDDVSRSFTSSRTASHVVQPDGATKFSVLEGFPHNKVHNCIGGVGAVDPGPYGNMTNFLSPLDPIFYLHHANMDRLWDVWNQLQQSRGKPIMPINVDQRRQFMNEPFRFFVDAQGKPVGERPASAFFSTTAFDYDYVYGGRNDLLKAAALPAATGAVRLVRGTRSDGAVRVAVPNEAVRAHLATSGPRQLIAEVTLERPRGLNNTREFDVLINAPAGTASVAADSPYYAGTVSFFGPTMAGMDHSHPTTFAVPLPQKLGALQALTAADGGTTTLEIRLVASSGQAPQTFPVLDAAILVAPLQP</sequence>
<dbReference type="InterPro" id="IPR008922">
    <property type="entry name" value="Di-copper_centre_dom_sf"/>
</dbReference>
<dbReference type="PROSITE" id="PS00498">
    <property type="entry name" value="TYROSINASE_2"/>
    <property type="match status" value="1"/>
</dbReference>
<dbReference type="InterPro" id="IPR002227">
    <property type="entry name" value="Tyrosinase_Cu-bd"/>
</dbReference>
<protein>
    <submittedName>
        <fullName evidence="5">Tyrosinase family protein</fullName>
    </submittedName>
</protein>
<keyword evidence="2" id="KW-0186">Copper</keyword>
<dbReference type="PANTHER" id="PTHR11474">
    <property type="entry name" value="TYROSINASE FAMILY MEMBER"/>
    <property type="match status" value="1"/>
</dbReference>
<feature type="chain" id="PRO_5018666691" evidence="3">
    <location>
        <begin position="28"/>
        <end position="554"/>
    </location>
</feature>
<name>A0A3S0HHB5_STEMA</name>
<dbReference type="Gene3D" id="1.10.1280.10">
    <property type="entry name" value="Di-copper center containing domain from catechol oxidase"/>
    <property type="match status" value="1"/>
</dbReference>
<gene>
    <name evidence="5" type="ORF">EKL94_10600</name>
</gene>
<evidence type="ECO:0000256" key="3">
    <source>
        <dbReference type="SAM" id="SignalP"/>
    </source>
</evidence>
<dbReference type="InterPro" id="IPR006311">
    <property type="entry name" value="TAT_signal"/>
</dbReference>
<proteinExistence type="predicted"/>
<evidence type="ECO:0000256" key="2">
    <source>
        <dbReference type="ARBA" id="ARBA00023008"/>
    </source>
</evidence>
<dbReference type="PRINTS" id="PR00092">
    <property type="entry name" value="TYROSINASE"/>
</dbReference>
<feature type="domain" description="Tyrosinase copper-binding" evidence="4">
    <location>
        <begin position="314"/>
        <end position="325"/>
    </location>
</feature>
<dbReference type="AlphaFoldDB" id="A0A3S0HHB5"/>
<evidence type="ECO:0000313" key="6">
    <source>
        <dbReference type="Proteomes" id="UP000271705"/>
    </source>
</evidence>
<dbReference type="EMBL" id="RXLZ01000026">
    <property type="protein sequence ID" value="RTQ89232.1"/>
    <property type="molecule type" value="Genomic_DNA"/>
</dbReference>
<dbReference type="Pfam" id="PF00264">
    <property type="entry name" value="Tyrosinase"/>
    <property type="match status" value="1"/>
</dbReference>
<evidence type="ECO:0000259" key="4">
    <source>
        <dbReference type="PROSITE" id="PS00498"/>
    </source>
</evidence>